<dbReference type="Proteomes" id="UP001501822">
    <property type="component" value="Unassembled WGS sequence"/>
</dbReference>
<feature type="compositionally biased region" description="Low complexity" evidence="1">
    <location>
        <begin position="12"/>
        <end position="25"/>
    </location>
</feature>
<feature type="transmembrane region" description="Helical" evidence="2">
    <location>
        <begin position="220"/>
        <end position="241"/>
    </location>
</feature>
<keyword evidence="2" id="KW-0472">Membrane</keyword>
<evidence type="ECO:0000256" key="1">
    <source>
        <dbReference type="SAM" id="MobiDB-lite"/>
    </source>
</evidence>
<evidence type="ECO:0000313" key="3">
    <source>
        <dbReference type="EMBL" id="GAA0332104.1"/>
    </source>
</evidence>
<gene>
    <name evidence="3" type="ORF">GCM10010151_22430</name>
</gene>
<feature type="transmembrane region" description="Helical" evidence="2">
    <location>
        <begin position="135"/>
        <end position="152"/>
    </location>
</feature>
<accession>A0ABN0WBU1</accession>
<evidence type="ECO:0008006" key="5">
    <source>
        <dbReference type="Google" id="ProtNLM"/>
    </source>
</evidence>
<keyword evidence="2" id="KW-1133">Transmembrane helix</keyword>
<proteinExistence type="predicted"/>
<dbReference type="NCBIfam" id="NF041646">
    <property type="entry name" value="VC0807_fam"/>
    <property type="match status" value="1"/>
</dbReference>
<comment type="caution">
    <text evidence="3">The sequence shown here is derived from an EMBL/GenBank/DDBJ whole genome shotgun (WGS) entry which is preliminary data.</text>
</comment>
<protein>
    <recommendedName>
        <fullName evidence="5">Intracellular septation protein A</fullName>
    </recommendedName>
</protein>
<evidence type="ECO:0000256" key="2">
    <source>
        <dbReference type="SAM" id="Phobius"/>
    </source>
</evidence>
<name>A0ABN0WBU1_9ACTN</name>
<reference evidence="3 4" key="1">
    <citation type="journal article" date="2019" name="Int. J. Syst. Evol. Microbiol.">
        <title>The Global Catalogue of Microorganisms (GCM) 10K type strain sequencing project: providing services to taxonomists for standard genome sequencing and annotation.</title>
        <authorList>
            <consortium name="The Broad Institute Genomics Platform"/>
            <consortium name="The Broad Institute Genome Sequencing Center for Infectious Disease"/>
            <person name="Wu L."/>
            <person name="Ma J."/>
        </authorList>
    </citation>
    <scope>NUCLEOTIDE SEQUENCE [LARGE SCALE GENOMIC DNA]</scope>
    <source>
        <strain evidence="3 4">JCM 3146</strain>
    </source>
</reference>
<keyword evidence="4" id="KW-1185">Reference proteome</keyword>
<feature type="region of interest" description="Disordered" evidence="1">
    <location>
        <begin position="1"/>
        <end position="39"/>
    </location>
</feature>
<evidence type="ECO:0000313" key="4">
    <source>
        <dbReference type="Proteomes" id="UP001501822"/>
    </source>
</evidence>
<dbReference type="EMBL" id="BAAABM010000016">
    <property type="protein sequence ID" value="GAA0332104.1"/>
    <property type="molecule type" value="Genomic_DNA"/>
</dbReference>
<sequence>MTQIAPTDRPVPRVTDTATPAADTAPRSEDTASRVTAAARADRPARRALARTLGPLVVDVAIPTGGYYLLHKGLGVDVVTSLALSSVVPAAHTVLDAVRHRVFNGLAGLMLAVNVAGIVLSFVTGDPRLMLAKDSGVSSVIGLGILISAFRGRPLMSAGFKPFMTKGDPARIAAWDRLSAGSAAFRRLERRFSVIWGLVLLGECAARLAGAFTLPIDTMAWLSTVILLGAIAVGIVVGGTASEPMKKLIDAETSA</sequence>
<feature type="transmembrane region" description="Helical" evidence="2">
    <location>
        <begin position="194"/>
        <end position="214"/>
    </location>
</feature>
<dbReference type="RefSeq" id="WP_252808918.1">
    <property type="nucleotide sequence ID" value="NZ_BAAABM010000016.1"/>
</dbReference>
<keyword evidence="2" id="KW-0812">Transmembrane</keyword>
<feature type="transmembrane region" description="Helical" evidence="2">
    <location>
        <begin position="102"/>
        <end position="123"/>
    </location>
</feature>
<organism evidence="3 4">
    <name type="scientific">Actinoallomurus spadix</name>
    <dbReference type="NCBI Taxonomy" id="79912"/>
    <lineage>
        <taxon>Bacteria</taxon>
        <taxon>Bacillati</taxon>
        <taxon>Actinomycetota</taxon>
        <taxon>Actinomycetes</taxon>
        <taxon>Streptosporangiales</taxon>
        <taxon>Thermomonosporaceae</taxon>
        <taxon>Actinoallomurus</taxon>
    </lineage>
</organism>